<dbReference type="InterPro" id="IPR001279">
    <property type="entry name" value="Metallo-B-lactamas"/>
</dbReference>
<dbReference type="KEGG" id="bhu:bhn_I0566"/>
<proteinExistence type="predicted"/>
<protein>
    <submittedName>
        <fullName evidence="2">Metallo-beta-lactamase superfamily hydrolase</fullName>
    </submittedName>
</protein>
<organism evidence="2 3">
    <name type="scientific">Butyrivibrio hungatei</name>
    <dbReference type="NCBI Taxonomy" id="185008"/>
    <lineage>
        <taxon>Bacteria</taxon>
        <taxon>Bacillati</taxon>
        <taxon>Bacillota</taxon>
        <taxon>Clostridia</taxon>
        <taxon>Lachnospirales</taxon>
        <taxon>Lachnospiraceae</taxon>
        <taxon>Butyrivibrio</taxon>
    </lineage>
</organism>
<dbReference type="OrthoDB" id="9803916at2"/>
<dbReference type="InterPro" id="IPR041712">
    <property type="entry name" value="DHPS-like_MBL-fold"/>
</dbReference>
<reference evidence="3" key="1">
    <citation type="submission" date="2016-10" db="EMBL/GenBank/DDBJ databases">
        <title>The complete genome sequence of the rumen bacterium Butyrivibrio hungatei MB2003.</title>
        <authorList>
            <person name="Palevich N."/>
            <person name="Kelly W.J."/>
            <person name="Leahy S.C."/>
            <person name="Altermann E."/>
            <person name="Rakonjac J."/>
            <person name="Attwood G.T."/>
        </authorList>
    </citation>
    <scope>NUCLEOTIDE SEQUENCE [LARGE SCALE GENOMIC DNA]</scope>
    <source>
        <strain evidence="3">MB2003</strain>
    </source>
</reference>
<dbReference type="GO" id="GO:0016787">
    <property type="term" value="F:hydrolase activity"/>
    <property type="evidence" value="ECO:0007669"/>
    <property type="project" value="UniProtKB-KW"/>
</dbReference>
<feature type="domain" description="Metallo-beta-lactamase" evidence="1">
    <location>
        <begin position="30"/>
        <end position="143"/>
    </location>
</feature>
<dbReference type="SUPFAM" id="SSF56281">
    <property type="entry name" value="Metallo-hydrolase/oxidoreductase"/>
    <property type="match status" value="1"/>
</dbReference>
<dbReference type="InterPro" id="IPR052926">
    <property type="entry name" value="Metallo-beta-lactamase_dom"/>
</dbReference>
<dbReference type="GO" id="GO:0016740">
    <property type="term" value="F:transferase activity"/>
    <property type="evidence" value="ECO:0007669"/>
    <property type="project" value="TreeGrafter"/>
</dbReference>
<evidence type="ECO:0000313" key="2">
    <source>
        <dbReference type="EMBL" id="AOZ95600.1"/>
    </source>
</evidence>
<dbReference type="EMBL" id="CP017831">
    <property type="protein sequence ID" value="AOZ95600.1"/>
    <property type="molecule type" value="Genomic_DNA"/>
</dbReference>
<keyword evidence="2" id="KW-0378">Hydrolase</keyword>
<sequence>METKLTVVVDNISNEDLQGEWGFCIHAKVGENNVLIDTGASNLFAENMEKLGLNIADVDYGAISHAHYDHSNGLQYFFDHNDKANFYLRESAAENCYHKKFIFHFYIGLPKHIIKRNPDRLKFVSGDYKLCEGVYLIPHKTPGLEAIGKREMMYVRTKKGWKPDDFSHEQSVVIDTDKGLVIINSCSHGGAVNIINEVKETFPDKHIYGLIGGFHLYNKSEEEVKTLAEGIISTGIDYVCTGHCTMNRAYHILKDILGDKLEQLQVGKIIEI</sequence>
<gene>
    <name evidence="2" type="ORF">bhn_I0566</name>
</gene>
<keyword evidence="3" id="KW-1185">Reference proteome</keyword>
<dbReference type="RefSeq" id="WP_071175365.1">
    <property type="nucleotide sequence ID" value="NZ_CP017831.1"/>
</dbReference>
<dbReference type="Gene3D" id="3.60.15.10">
    <property type="entry name" value="Ribonuclease Z/Hydroxyacylglutathione hydrolase-like"/>
    <property type="match status" value="1"/>
</dbReference>
<evidence type="ECO:0000313" key="3">
    <source>
        <dbReference type="Proteomes" id="UP000179284"/>
    </source>
</evidence>
<dbReference type="Proteomes" id="UP000179284">
    <property type="component" value="Chromosome I"/>
</dbReference>
<dbReference type="PANTHER" id="PTHR13754:SF13">
    <property type="entry name" value="METALLO-BETA-LACTAMASE SUPERFAMILY PROTEIN (AFU_ORTHOLOGUE AFUA_3G07630)"/>
    <property type="match status" value="1"/>
</dbReference>
<dbReference type="InterPro" id="IPR036866">
    <property type="entry name" value="RibonucZ/Hydroxyglut_hydro"/>
</dbReference>
<evidence type="ECO:0000259" key="1">
    <source>
        <dbReference type="Pfam" id="PF00753"/>
    </source>
</evidence>
<dbReference type="PANTHER" id="PTHR13754">
    <property type="entry name" value="METALLO-BETA-LACTAMASE SUPERFAMILY PROTEIN"/>
    <property type="match status" value="1"/>
</dbReference>
<name>A0A1D9NZ60_9FIRM</name>
<dbReference type="CDD" id="cd07713">
    <property type="entry name" value="DHPS-like_MBL-fold"/>
    <property type="match status" value="1"/>
</dbReference>
<accession>A0A1D9NZ60</accession>
<dbReference type="Pfam" id="PF00753">
    <property type="entry name" value="Lactamase_B"/>
    <property type="match status" value="1"/>
</dbReference>
<dbReference type="AlphaFoldDB" id="A0A1D9NZ60"/>